<dbReference type="AlphaFoldDB" id="A0A9P1KCP4"/>
<reference evidence="1 2" key="1">
    <citation type="submission" date="2014-02" db="EMBL/GenBank/DDBJ databases">
        <authorList>
            <person name="Genoscope - CEA"/>
        </authorList>
    </citation>
    <scope>NUCLEOTIDE SEQUENCE [LARGE SCALE GENOMIC DNA]</scope>
    <source>
        <strain evidence="1 2">PCC 8005</strain>
    </source>
</reference>
<protein>
    <submittedName>
        <fullName evidence="1">Uncharacterized protein</fullName>
    </submittedName>
</protein>
<proteinExistence type="predicted"/>
<name>A0A9P1KCP4_9CYAN</name>
<keyword evidence="2" id="KW-1185">Reference proteome</keyword>
<dbReference type="EMBL" id="FO818640">
    <property type="protein sequence ID" value="CDM93171.1"/>
    <property type="molecule type" value="Genomic_DNA"/>
</dbReference>
<sequence>MANLIRDDSLYLAISSYMDMVHREESMANWEWQYILYMCHSLCITGGLIDNYVREPNPNLICLSH</sequence>
<gene>
    <name evidence="1" type="ORF">ARTHRO_10844</name>
</gene>
<organism evidence="1 2">
    <name type="scientific">Limnospira indica PCC 8005</name>
    <dbReference type="NCBI Taxonomy" id="376219"/>
    <lineage>
        <taxon>Bacteria</taxon>
        <taxon>Bacillati</taxon>
        <taxon>Cyanobacteriota</taxon>
        <taxon>Cyanophyceae</taxon>
        <taxon>Oscillatoriophycideae</taxon>
        <taxon>Oscillatoriales</taxon>
        <taxon>Sirenicapillariaceae</taxon>
        <taxon>Limnospira</taxon>
    </lineage>
</organism>
<evidence type="ECO:0000313" key="1">
    <source>
        <dbReference type="EMBL" id="CDM93171.1"/>
    </source>
</evidence>
<accession>A0A9P1KCP4</accession>
<dbReference type="Proteomes" id="UP000032946">
    <property type="component" value="Chromosome"/>
</dbReference>
<evidence type="ECO:0000313" key="2">
    <source>
        <dbReference type="Proteomes" id="UP000032946"/>
    </source>
</evidence>